<keyword evidence="1" id="KW-1133">Transmembrane helix</keyword>
<protein>
    <submittedName>
        <fullName evidence="2">Uncharacterized protein</fullName>
    </submittedName>
</protein>
<name>A0A7S2BFL4_9STRA</name>
<gene>
    <name evidence="2" type="ORF">DSPE1174_LOCUS7511</name>
</gene>
<keyword evidence="1" id="KW-0472">Membrane</keyword>
<keyword evidence="1" id="KW-0812">Transmembrane</keyword>
<sequence>MKPCPWQTVLITTGVVELLLSISYLVDSIFAYDTCYVVPCYEGPGLEELWKINKGVGLSGVFSAVFVIIFSAFSLWLIPRSSLKDAPLMFGFFVGMSFILSLVLIEQMCIWGAEWNLIDNLDKLSDFSSVFSQSGRHMKMRDGLLETVQRMVYMLAGLLLVQVSIVIVLALWHREILADLLWLRGGSYTRVVSMADDVTGVIV</sequence>
<organism evidence="2">
    <name type="scientific">Octactis speculum</name>
    <dbReference type="NCBI Taxonomy" id="3111310"/>
    <lineage>
        <taxon>Eukaryota</taxon>
        <taxon>Sar</taxon>
        <taxon>Stramenopiles</taxon>
        <taxon>Ochrophyta</taxon>
        <taxon>Dictyochophyceae</taxon>
        <taxon>Dictyochales</taxon>
        <taxon>Dictyochaceae</taxon>
        <taxon>Octactis</taxon>
    </lineage>
</organism>
<evidence type="ECO:0000256" key="1">
    <source>
        <dbReference type="SAM" id="Phobius"/>
    </source>
</evidence>
<feature type="transmembrane region" description="Helical" evidence="1">
    <location>
        <begin position="151"/>
        <end position="172"/>
    </location>
</feature>
<proteinExistence type="predicted"/>
<reference evidence="2" key="1">
    <citation type="submission" date="2021-01" db="EMBL/GenBank/DDBJ databases">
        <authorList>
            <person name="Corre E."/>
            <person name="Pelletier E."/>
            <person name="Niang G."/>
            <person name="Scheremetjew M."/>
            <person name="Finn R."/>
            <person name="Kale V."/>
            <person name="Holt S."/>
            <person name="Cochrane G."/>
            <person name="Meng A."/>
            <person name="Brown T."/>
            <person name="Cohen L."/>
        </authorList>
    </citation>
    <scope>NUCLEOTIDE SEQUENCE</scope>
    <source>
        <strain evidence="2">CCMP1381</strain>
    </source>
</reference>
<feature type="transmembrane region" description="Helical" evidence="1">
    <location>
        <begin position="90"/>
        <end position="113"/>
    </location>
</feature>
<dbReference type="AlphaFoldDB" id="A0A7S2BFL4"/>
<dbReference type="EMBL" id="HBGS01014205">
    <property type="protein sequence ID" value="CAD9395595.1"/>
    <property type="molecule type" value="Transcribed_RNA"/>
</dbReference>
<feature type="transmembrane region" description="Helical" evidence="1">
    <location>
        <begin position="56"/>
        <end position="78"/>
    </location>
</feature>
<evidence type="ECO:0000313" key="2">
    <source>
        <dbReference type="EMBL" id="CAD9395595.1"/>
    </source>
</evidence>
<accession>A0A7S2BFL4</accession>